<dbReference type="SUPFAM" id="SSF47473">
    <property type="entry name" value="EF-hand"/>
    <property type="match status" value="1"/>
</dbReference>
<dbReference type="PROSITE" id="PS00018">
    <property type="entry name" value="EF_HAND_1"/>
    <property type="match status" value="2"/>
</dbReference>
<proteinExistence type="predicted"/>
<dbReference type="InterPro" id="IPR002048">
    <property type="entry name" value="EF_hand_dom"/>
</dbReference>
<dbReference type="CDD" id="cd00051">
    <property type="entry name" value="EFh"/>
    <property type="match status" value="1"/>
</dbReference>
<evidence type="ECO:0000256" key="2">
    <source>
        <dbReference type="SAM" id="MobiDB-lite"/>
    </source>
</evidence>
<dbReference type="EMBL" id="HBIM01024614">
    <property type="protein sequence ID" value="CAE0421619.1"/>
    <property type="molecule type" value="Transcribed_RNA"/>
</dbReference>
<dbReference type="Gene3D" id="1.10.238.10">
    <property type="entry name" value="EF-hand"/>
    <property type="match status" value="1"/>
</dbReference>
<name>A0A6S8PDE8_9STRA</name>
<evidence type="ECO:0000256" key="1">
    <source>
        <dbReference type="ARBA" id="ARBA00022837"/>
    </source>
</evidence>
<evidence type="ECO:0000313" key="5">
    <source>
        <dbReference type="EMBL" id="CAE0421619.1"/>
    </source>
</evidence>
<gene>
    <name evidence="4" type="ORF">ACOF00016_LOCUS18255</name>
    <name evidence="5" type="ORF">ACOF00016_LOCUS18256</name>
</gene>
<keyword evidence="1" id="KW-0106">Calcium</keyword>
<dbReference type="InterPro" id="IPR011992">
    <property type="entry name" value="EF-hand-dom_pair"/>
</dbReference>
<reference evidence="5" key="1">
    <citation type="submission" date="2021-01" db="EMBL/GenBank/DDBJ databases">
        <authorList>
            <person name="Corre E."/>
            <person name="Pelletier E."/>
            <person name="Niang G."/>
            <person name="Scheremetjew M."/>
            <person name="Finn R."/>
            <person name="Kale V."/>
            <person name="Holt S."/>
            <person name="Cochrane G."/>
            <person name="Meng A."/>
            <person name="Brown T."/>
            <person name="Cohen L."/>
        </authorList>
    </citation>
    <scope>NUCLEOTIDE SEQUENCE</scope>
    <source>
        <strain evidence="5">CCMP127</strain>
    </source>
</reference>
<sequence length="120" mass="13369">MPASATTPDASARKREIYKQAFKKYDADDSNSIDAAELGSLLKELGWNVSDVDVTEALTVLDKDGNGDIDLDEFLNWSEYAWQKFVLRSPAKAANSRRFHNKGPAMESLGELPDLDMNEE</sequence>
<accession>A0A6S8PDE8</accession>
<dbReference type="Pfam" id="PF13499">
    <property type="entry name" value="EF-hand_7"/>
    <property type="match status" value="1"/>
</dbReference>
<feature type="domain" description="EF-hand" evidence="3">
    <location>
        <begin position="49"/>
        <end position="84"/>
    </location>
</feature>
<organism evidence="5">
    <name type="scientific">Amphora coffeiformis</name>
    <dbReference type="NCBI Taxonomy" id="265554"/>
    <lineage>
        <taxon>Eukaryota</taxon>
        <taxon>Sar</taxon>
        <taxon>Stramenopiles</taxon>
        <taxon>Ochrophyta</taxon>
        <taxon>Bacillariophyta</taxon>
        <taxon>Bacillariophyceae</taxon>
        <taxon>Bacillariophycidae</taxon>
        <taxon>Thalassiophysales</taxon>
        <taxon>Catenulaceae</taxon>
        <taxon>Amphora</taxon>
    </lineage>
</organism>
<dbReference type="GO" id="GO:0005509">
    <property type="term" value="F:calcium ion binding"/>
    <property type="evidence" value="ECO:0007669"/>
    <property type="project" value="InterPro"/>
</dbReference>
<dbReference type="PROSITE" id="PS50222">
    <property type="entry name" value="EF_HAND_2"/>
    <property type="match status" value="2"/>
</dbReference>
<dbReference type="AlphaFoldDB" id="A0A6S8PDE8"/>
<feature type="region of interest" description="Disordered" evidence="2">
    <location>
        <begin position="91"/>
        <end position="120"/>
    </location>
</feature>
<dbReference type="EMBL" id="HBIM01024613">
    <property type="protein sequence ID" value="CAE0421618.1"/>
    <property type="molecule type" value="Transcribed_RNA"/>
</dbReference>
<feature type="domain" description="EF-hand" evidence="3">
    <location>
        <begin position="13"/>
        <end position="48"/>
    </location>
</feature>
<dbReference type="SMART" id="SM00054">
    <property type="entry name" value="EFh"/>
    <property type="match status" value="2"/>
</dbReference>
<dbReference type="InterPro" id="IPR018247">
    <property type="entry name" value="EF_Hand_1_Ca_BS"/>
</dbReference>
<evidence type="ECO:0000313" key="4">
    <source>
        <dbReference type="EMBL" id="CAE0421618.1"/>
    </source>
</evidence>
<protein>
    <recommendedName>
        <fullName evidence="3">EF-hand domain-containing protein</fullName>
    </recommendedName>
</protein>
<evidence type="ECO:0000259" key="3">
    <source>
        <dbReference type="PROSITE" id="PS50222"/>
    </source>
</evidence>